<dbReference type="InterPro" id="IPR057380">
    <property type="entry name" value="UBA_SIK1/2/3"/>
</dbReference>
<proteinExistence type="inferred from homology"/>
<feature type="region of interest" description="Disordered" evidence="5">
    <location>
        <begin position="441"/>
        <end position="490"/>
    </location>
</feature>
<feature type="compositionally biased region" description="Low complexity" evidence="5">
    <location>
        <begin position="479"/>
        <end position="490"/>
    </location>
</feature>
<dbReference type="Pfam" id="PF23312">
    <property type="entry name" value="UBA_SIK3"/>
    <property type="match status" value="1"/>
</dbReference>
<dbReference type="EMBL" id="OW152835">
    <property type="protein sequence ID" value="CAH2056029.1"/>
    <property type="molecule type" value="Genomic_DNA"/>
</dbReference>
<evidence type="ECO:0000256" key="3">
    <source>
        <dbReference type="PROSITE-ProRule" id="PRU10141"/>
    </source>
</evidence>
<dbReference type="PROSITE" id="PS00107">
    <property type="entry name" value="PROTEIN_KINASE_ATP"/>
    <property type="match status" value="1"/>
</dbReference>
<dbReference type="SUPFAM" id="SSF56112">
    <property type="entry name" value="Protein kinase-like (PK-like)"/>
    <property type="match status" value="1"/>
</dbReference>
<keyword evidence="4" id="KW-0418">Kinase</keyword>
<accession>A0ABN8IEF0</accession>
<dbReference type="PANTHER" id="PTHR24346:SF42">
    <property type="entry name" value="SERINE_THREONINE-PROTEIN KINASE SIK3"/>
    <property type="match status" value="1"/>
</dbReference>
<keyword evidence="8" id="KW-1185">Reference proteome</keyword>
<gene>
    <name evidence="7" type="ORF">IPOD504_LOCUS9306</name>
</gene>
<feature type="region of interest" description="Disordered" evidence="5">
    <location>
        <begin position="278"/>
        <end position="327"/>
    </location>
</feature>
<dbReference type="InterPro" id="IPR000719">
    <property type="entry name" value="Prot_kinase_dom"/>
</dbReference>
<feature type="domain" description="Protein kinase" evidence="6">
    <location>
        <begin position="25"/>
        <end position="276"/>
    </location>
</feature>
<dbReference type="InterPro" id="IPR011009">
    <property type="entry name" value="Kinase-like_dom_sf"/>
</dbReference>
<comment type="similarity">
    <text evidence="4">Belongs to the protein kinase superfamily.</text>
</comment>
<dbReference type="Pfam" id="PF00069">
    <property type="entry name" value="Pkinase"/>
    <property type="match status" value="1"/>
</dbReference>
<feature type="compositionally biased region" description="Basic residues" evidence="5">
    <location>
        <begin position="460"/>
        <end position="472"/>
    </location>
</feature>
<dbReference type="CDD" id="cd14338">
    <property type="entry name" value="UBA_SIK"/>
    <property type="match status" value="1"/>
</dbReference>
<dbReference type="PROSITE" id="PS50011">
    <property type="entry name" value="PROTEIN_KINASE_DOM"/>
    <property type="match status" value="1"/>
</dbReference>
<reference evidence="7" key="1">
    <citation type="submission" date="2022-03" db="EMBL/GenBank/DDBJ databases">
        <authorList>
            <person name="Martin H S."/>
        </authorList>
    </citation>
    <scope>NUCLEOTIDE SEQUENCE</scope>
</reference>
<evidence type="ECO:0000259" key="6">
    <source>
        <dbReference type="PROSITE" id="PS50011"/>
    </source>
</evidence>
<feature type="compositionally biased region" description="Polar residues" evidence="5">
    <location>
        <begin position="386"/>
        <end position="399"/>
    </location>
</feature>
<feature type="region of interest" description="Disordered" evidence="5">
    <location>
        <begin position="380"/>
        <end position="413"/>
    </location>
</feature>
<dbReference type="PROSITE" id="PS00108">
    <property type="entry name" value="PROTEIN_KINASE_ST"/>
    <property type="match status" value="1"/>
</dbReference>
<feature type="compositionally biased region" description="Gly residues" evidence="5">
    <location>
        <begin position="450"/>
        <end position="459"/>
    </location>
</feature>
<keyword evidence="2 3" id="KW-0067">ATP-binding</keyword>
<evidence type="ECO:0000256" key="5">
    <source>
        <dbReference type="SAM" id="MobiDB-lite"/>
    </source>
</evidence>
<dbReference type="Gene3D" id="1.10.510.10">
    <property type="entry name" value="Transferase(Phosphotransferase) domain 1"/>
    <property type="match status" value="1"/>
</dbReference>
<dbReference type="Proteomes" id="UP000837857">
    <property type="component" value="Chromosome 23"/>
</dbReference>
<keyword evidence="4" id="KW-0808">Transferase</keyword>
<keyword evidence="4" id="KW-0723">Serine/threonine-protein kinase</keyword>
<evidence type="ECO:0000256" key="1">
    <source>
        <dbReference type="ARBA" id="ARBA00022741"/>
    </source>
</evidence>
<protein>
    <recommendedName>
        <fullName evidence="6">Protein kinase domain-containing protein</fullName>
    </recommendedName>
</protein>
<evidence type="ECO:0000256" key="2">
    <source>
        <dbReference type="ARBA" id="ARBA00022840"/>
    </source>
</evidence>
<dbReference type="SMART" id="SM00220">
    <property type="entry name" value="S_TKc"/>
    <property type="match status" value="1"/>
</dbReference>
<evidence type="ECO:0000256" key="4">
    <source>
        <dbReference type="RuleBase" id="RU000304"/>
    </source>
</evidence>
<dbReference type="PANTHER" id="PTHR24346">
    <property type="entry name" value="MAP/MICROTUBULE AFFINITY-REGULATING KINASE"/>
    <property type="match status" value="1"/>
</dbReference>
<evidence type="ECO:0000313" key="7">
    <source>
        <dbReference type="EMBL" id="CAH2056029.1"/>
    </source>
</evidence>
<name>A0ABN8IEF0_9NEOP</name>
<feature type="binding site" evidence="3">
    <location>
        <position position="54"/>
    </location>
    <ligand>
        <name>ATP</name>
        <dbReference type="ChEBI" id="CHEBI:30616"/>
    </ligand>
</feature>
<feature type="compositionally biased region" description="Low complexity" evidence="5">
    <location>
        <begin position="313"/>
        <end position="325"/>
    </location>
</feature>
<evidence type="ECO:0000313" key="8">
    <source>
        <dbReference type="Proteomes" id="UP000837857"/>
    </source>
</evidence>
<feature type="compositionally biased region" description="Acidic residues" evidence="5">
    <location>
        <begin position="403"/>
        <end position="412"/>
    </location>
</feature>
<dbReference type="InterPro" id="IPR008271">
    <property type="entry name" value="Ser/Thr_kinase_AS"/>
</dbReference>
<dbReference type="InterPro" id="IPR017441">
    <property type="entry name" value="Protein_kinase_ATP_BS"/>
</dbReference>
<sequence length="490" mass="53923">MANNIKPKHKSKHFPIDQLVCVGNYELEKTIGTGNFAVVKLATHVITKTKVAIKIIDKARLDEDNLKKTFREIAIMKKLRHPHIVRLYQVMESAHTIYLVTEYAPNGEIFDHLVSKGRMPEPEAARAFAQMVAAVGYCHSRGVVHRDLKAENLLLDRDMNIKLADFGFSNEYSAGAALATWCGSPPYAAPELFEGRHYDGPRADIWSLGVVLYVLVCGALPFDGSTLHELRSVVLSGKFRIPYFMSQECEHLIRHMLVVEPEKRLSLRGVARHRWLAAHQPGPGPGQPDASEGACACHERGAEAEAEAEAEARAAAGAEAAGEEGSPQNRVLAHMLALPGLTRDLVLQSVQEERFDHISAIYHLLMDKLQQRATARAGLHHRDSLDSNTSQPLDLTSCKNTEEEQMEAEESSWQEWLVELPQAPPHYLMQRDDDLEKFGSCGACVAPGEGQAGAGGGGRGRGRRWGRGRSRPRPPPGATPSAPATAGMRR</sequence>
<feature type="non-terminal residue" evidence="7">
    <location>
        <position position="1"/>
    </location>
</feature>
<organism evidence="7 8">
    <name type="scientific">Iphiclides podalirius</name>
    <name type="common">scarce swallowtail</name>
    <dbReference type="NCBI Taxonomy" id="110791"/>
    <lineage>
        <taxon>Eukaryota</taxon>
        <taxon>Metazoa</taxon>
        <taxon>Ecdysozoa</taxon>
        <taxon>Arthropoda</taxon>
        <taxon>Hexapoda</taxon>
        <taxon>Insecta</taxon>
        <taxon>Pterygota</taxon>
        <taxon>Neoptera</taxon>
        <taxon>Endopterygota</taxon>
        <taxon>Lepidoptera</taxon>
        <taxon>Glossata</taxon>
        <taxon>Ditrysia</taxon>
        <taxon>Papilionoidea</taxon>
        <taxon>Papilionidae</taxon>
        <taxon>Papilioninae</taxon>
        <taxon>Iphiclides</taxon>
    </lineage>
</organism>
<keyword evidence="1 3" id="KW-0547">Nucleotide-binding</keyword>